<dbReference type="OrthoDB" id="2612908at2759"/>
<feature type="region of interest" description="Disordered" evidence="1">
    <location>
        <begin position="87"/>
        <end position="113"/>
    </location>
</feature>
<keyword evidence="3" id="KW-1185">Reference proteome</keyword>
<proteinExistence type="predicted"/>
<dbReference type="Proteomes" id="UP001140091">
    <property type="component" value="Unassembled WGS sequence"/>
</dbReference>
<sequence>MLKLYEIVNLPGYQGPKLSVQLKKSENATLPVVVVCVTKAQADDVHKLNILTKGKLSKMALGLPRIQGFLNSLEDVDVTLLARSSNRCDDDDEVEKELPQAQGSSSNITAPPIIDLVTPPNGAYSSPLLRPFLPHFLHPPVSASAAVASKSKATRKNAASGPSAPAKARTRQTNTQLQPSIQALSKTQANPAAGRRVHGGVSSSGQGSPFSTPLHLHRLSLRLHQLSFIIDSLVSISHRYYSKLRGLGDGGCFGQLRLHASPCYSAEMMLLIETALAAANNDDGFINAMALRNFPGAEAGFIWRLAHGCHAL</sequence>
<accession>A0A9W8IU43</accession>
<evidence type="ECO:0000313" key="2">
    <source>
        <dbReference type="EMBL" id="KAJ2920759.1"/>
    </source>
</evidence>
<name>A0A9W8IU43_9AGAR</name>
<dbReference type="AlphaFoldDB" id="A0A9W8IU43"/>
<feature type="compositionally biased region" description="Low complexity" evidence="1">
    <location>
        <begin position="199"/>
        <end position="208"/>
    </location>
</feature>
<protein>
    <submittedName>
        <fullName evidence="2">Uncharacterized protein</fullName>
    </submittedName>
</protein>
<organism evidence="2 3">
    <name type="scientific">Candolleomyces eurysporus</name>
    <dbReference type="NCBI Taxonomy" id="2828524"/>
    <lineage>
        <taxon>Eukaryota</taxon>
        <taxon>Fungi</taxon>
        <taxon>Dikarya</taxon>
        <taxon>Basidiomycota</taxon>
        <taxon>Agaricomycotina</taxon>
        <taxon>Agaricomycetes</taxon>
        <taxon>Agaricomycetidae</taxon>
        <taxon>Agaricales</taxon>
        <taxon>Agaricineae</taxon>
        <taxon>Psathyrellaceae</taxon>
        <taxon>Candolleomyces</taxon>
    </lineage>
</organism>
<reference evidence="2" key="1">
    <citation type="submission" date="2022-06" db="EMBL/GenBank/DDBJ databases">
        <title>Genome Sequence of Candolleomyces eurysporus.</title>
        <authorList>
            <person name="Buettner E."/>
        </authorList>
    </citation>
    <scope>NUCLEOTIDE SEQUENCE</scope>
    <source>
        <strain evidence="2">VTCC 930004</strain>
    </source>
</reference>
<comment type="caution">
    <text evidence="2">The sequence shown here is derived from an EMBL/GenBank/DDBJ whole genome shotgun (WGS) entry which is preliminary data.</text>
</comment>
<feature type="compositionally biased region" description="Polar residues" evidence="1">
    <location>
        <begin position="171"/>
        <end position="190"/>
    </location>
</feature>
<feature type="region of interest" description="Disordered" evidence="1">
    <location>
        <begin position="147"/>
        <end position="208"/>
    </location>
</feature>
<gene>
    <name evidence="2" type="ORF">H1R20_g16334</name>
</gene>
<dbReference type="EMBL" id="JANBPK010001772">
    <property type="protein sequence ID" value="KAJ2920759.1"/>
    <property type="molecule type" value="Genomic_DNA"/>
</dbReference>
<evidence type="ECO:0000256" key="1">
    <source>
        <dbReference type="SAM" id="MobiDB-lite"/>
    </source>
</evidence>
<feature type="non-terminal residue" evidence="2">
    <location>
        <position position="312"/>
    </location>
</feature>
<evidence type="ECO:0000313" key="3">
    <source>
        <dbReference type="Proteomes" id="UP001140091"/>
    </source>
</evidence>